<dbReference type="EMBL" id="JPKZ01000285">
    <property type="protein sequence ID" value="KHN88030.1"/>
    <property type="molecule type" value="Genomic_DNA"/>
</dbReference>
<feature type="non-terminal residue" evidence="2">
    <location>
        <position position="125"/>
    </location>
</feature>
<dbReference type="GO" id="GO:0006509">
    <property type="term" value="P:membrane protein ectodomain proteolysis"/>
    <property type="evidence" value="ECO:0007669"/>
    <property type="project" value="TreeGrafter"/>
</dbReference>
<name>A0A0B2W484_TOXCA</name>
<gene>
    <name evidence="2" type="primary">Psn</name>
    <name evidence="2" type="ORF">Tcan_01534</name>
</gene>
<sequence length="125" mass="14630">MEGTQQNKTVRSEQDYNISNYGFDHAVKLFTPVTCCMTLVFLHSNFILRHKEIQVYAPYIPFRDEEQTGWNALWKSIVIAVIFVAIVITVTSLMVFAYFMEWYKAILAMVMLNCFLLFSFMAFDL</sequence>
<dbReference type="Proteomes" id="UP000031036">
    <property type="component" value="Unassembled WGS sequence"/>
</dbReference>
<dbReference type="GO" id="GO:0070765">
    <property type="term" value="C:gamma-secretase complex"/>
    <property type="evidence" value="ECO:0007669"/>
    <property type="project" value="TreeGrafter"/>
</dbReference>
<protein>
    <submittedName>
        <fullName evidence="2">Presenilin-like protein</fullName>
    </submittedName>
</protein>
<dbReference type="InterPro" id="IPR001108">
    <property type="entry name" value="Peptidase_A22A"/>
</dbReference>
<dbReference type="GO" id="GO:0055074">
    <property type="term" value="P:calcium ion homeostasis"/>
    <property type="evidence" value="ECO:0007669"/>
    <property type="project" value="TreeGrafter"/>
</dbReference>
<dbReference type="GO" id="GO:0034205">
    <property type="term" value="P:amyloid-beta formation"/>
    <property type="evidence" value="ECO:0007669"/>
    <property type="project" value="TreeGrafter"/>
</dbReference>
<keyword evidence="1" id="KW-0472">Membrane</keyword>
<dbReference type="AlphaFoldDB" id="A0A0B2W484"/>
<dbReference type="GO" id="GO:0042500">
    <property type="term" value="F:aspartic endopeptidase activity, intramembrane cleaving"/>
    <property type="evidence" value="ECO:0007669"/>
    <property type="project" value="InterPro"/>
</dbReference>
<keyword evidence="3" id="KW-1185">Reference proteome</keyword>
<comment type="caution">
    <text evidence="2">The sequence shown here is derived from an EMBL/GenBank/DDBJ whole genome shotgun (WGS) entry which is preliminary data.</text>
</comment>
<dbReference type="PANTHER" id="PTHR10202:SF13">
    <property type="entry name" value="PRESENILIN HOMOLOG"/>
    <property type="match status" value="1"/>
</dbReference>
<dbReference type="PANTHER" id="PTHR10202">
    <property type="entry name" value="PRESENILIN"/>
    <property type="match status" value="1"/>
</dbReference>
<feature type="transmembrane region" description="Helical" evidence="1">
    <location>
        <begin position="105"/>
        <end position="123"/>
    </location>
</feature>
<evidence type="ECO:0000313" key="2">
    <source>
        <dbReference type="EMBL" id="KHN88030.1"/>
    </source>
</evidence>
<dbReference type="STRING" id="6265.A0A0B2W484"/>
<dbReference type="GO" id="GO:0016485">
    <property type="term" value="P:protein processing"/>
    <property type="evidence" value="ECO:0007669"/>
    <property type="project" value="InterPro"/>
</dbReference>
<evidence type="ECO:0000313" key="3">
    <source>
        <dbReference type="Proteomes" id="UP000031036"/>
    </source>
</evidence>
<organism evidence="2 3">
    <name type="scientific">Toxocara canis</name>
    <name type="common">Canine roundworm</name>
    <dbReference type="NCBI Taxonomy" id="6265"/>
    <lineage>
        <taxon>Eukaryota</taxon>
        <taxon>Metazoa</taxon>
        <taxon>Ecdysozoa</taxon>
        <taxon>Nematoda</taxon>
        <taxon>Chromadorea</taxon>
        <taxon>Rhabditida</taxon>
        <taxon>Spirurina</taxon>
        <taxon>Ascaridomorpha</taxon>
        <taxon>Ascaridoidea</taxon>
        <taxon>Toxocaridae</taxon>
        <taxon>Toxocara</taxon>
    </lineage>
</organism>
<reference evidence="2 3" key="1">
    <citation type="submission" date="2014-11" db="EMBL/GenBank/DDBJ databases">
        <title>Genetic blueprint of the zoonotic pathogen Toxocara canis.</title>
        <authorList>
            <person name="Zhu X.-Q."/>
            <person name="Korhonen P.K."/>
            <person name="Cai H."/>
            <person name="Young N.D."/>
            <person name="Nejsum P."/>
            <person name="von Samson-Himmelstjerna G."/>
            <person name="Boag P.R."/>
            <person name="Tan P."/>
            <person name="Li Q."/>
            <person name="Min J."/>
            <person name="Yang Y."/>
            <person name="Wang X."/>
            <person name="Fang X."/>
            <person name="Hall R.S."/>
            <person name="Hofmann A."/>
            <person name="Sternberg P.W."/>
            <person name="Jex A.R."/>
            <person name="Gasser R.B."/>
        </authorList>
    </citation>
    <scope>NUCLEOTIDE SEQUENCE [LARGE SCALE GENOMIC DNA]</scope>
    <source>
        <strain evidence="2">PN_DK_2014</strain>
    </source>
</reference>
<evidence type="ECO:0000256" key="1">
    <source>
        <dbReference type="SAM" id="Phobius"/>
    </source>
</evidence>
<accession>A0A0B2W484</accession>
<keyword evidence="1" id="KW-0812">Transmembrane</keyword>
<feature type="transmembrane region" description="Helical" evidence="1">
    <location>
        <begin position="29"/>
        <end position="48"/>
    </location>
</feature>
<proteinExistence type="predicted"/>
<keyword evidence="1" id="KW-1133">Transmembrane helix</keyword>
<feature type="transmembrane region" description="Helical" evidence="1">
    <location>
        <begin position="77"/>
        <end position="99"/>
    </location>
</feature>
<dbReference type="GO" id="GO:0007219">
    <property type="term" value="P:Notch signaling pathway"/>
    <property type="evidence" value="ECO:0007669"/>
    <property type="project" value="TreeGrafter"/>
</dbReference>
<dbReference type="Pfam" id="PF01080">
    <property type="entry name" value="Presenilin"/>
    <property type="match status" value="1"/>
</dbReference>